<dbReference type="EMBL" id="PSKQ01000022">
    <property type="protein sequence ID" value="MBE8722002.1"/>
    <property type="molecule type" value="Genomic_DNA"/>
</dbReference>
<evidence type="ECO:0000256" key="2">
    <source>
        <dbReference type="SAM" id="SignalP"/>
    </source>
</evidence>
<dbReference type="Pfam" id="PF07715">
    <property type="entry name" value="Plug"/>
    <property type="match status" value="1"/>
</dbReference>
<keyword evidence="2" id="KW-0732">Signal</keyword>
<organism evidence="4 5">
    <name type="scientific">Sphingobacterium pedocola</name>
    <dbReference type="NCBI Taxonomy" id="2082722"/>
    <lineage>
        <taxon>Bacteria</taxon>
        <taxon>Pseudomonadati</taxon>
        <taxon>Bacteroidota</taxon>
        <taxon>Sphingobacteriia</taxon>
        <taxon>Sphingobacteriales</taxon>
        <taxon>Sphingobacteriaceae</taxon>
        <taxon>Sphingobacterium</taxon>
    </lineage>
</organism>
<reference evidence="4 5" key="1">
    <citation type="submission" date="2018-02" db="EMBL/GenBank/DDBJ databases">
        <title>Sphingobacterium KA21.</title>
        <authorList>
            <person name="Vasarhelyi B.M."/>
            <person name="Deshmukh S."/>
            <person name="Balint B."/>
            <person name="Kukolya J."/>
        </authorList>
    </citation>
    <scope>NUCLEOTIDE SEQUENCE [LARGE SCALE GENOMIC DNA]</scope>
    <source>
        <strain evidence="4 5">Ka21</strain>
    </source>
</reference>
<dbReference type="InterPro" id="IPR039426">
    <property type="entry name" value="TonB-dep_rcpt-like"/>
</dbReference>
<protein>
    <submittedName>
        <fullName evidence="4">SusC/RagA family TonB-linked outer membrane protein</fullName>
    </submittedName>
</protein>
<feature type="signal peptide" evidence="2">
    <location>
        <begin position="1"/>
        <end position="26"/>
    </location>
</feature>
<keyword evidence="1" id="KW-0472">Membrane</keyword>
<dbReference type="Pfam" id="PF13715">
    <property type="entry name" value="CarbopepD_reg_2"/>
    <property type="match status" value="1"/>
</dbReference>
<evidence type="ECO:0000313" key="5">
    <source>
        <dbReference type="Proteomes" id="UP000618319"/>
    </source>
</evidence>
<feature type="domain" description="TonB-dependent receptor plug" evidence="3">
    <location>
        <begin position="125"/>
        <end position="234"/>
    </location>
</feature>
<evidence type="ECO:0000259" key="3">
    <source>
        <dbReference type="Pfam" id="PF07715"/>
    </source>
</evidence>
<dbReference type="Gene3D" id="2.60.40.1120">
    <property type="entry name" value="Carboxypeptidase-like, regulatory domain"/>
    <property type="match status" value="1"/>
</dbReference>
<dbReference type="PROSITE" id="PS52016">
    <property type="entry name" value="TONB_DEPENDENT_REC_3"/>
    <property type="match status" value="1"/>
</dbReference>
<proteinExistence type="inferred from homology"/>
<dbReference type="InterPro" id="IPR008969">
    <property type="entry name" value="CarboxyPept-like_regulatory"/>
</dbReference>
<dbReference type="InterPro" id="IPR023996">
    <property type="entry name" value="TonB-dep_OMP_SusC/RagA"/>
</dbReference>
<keyword evidence="1" id="KW-0812">Transmembrane</keyword>
<comment type="caution">
    <text evidence="4">The sequence shown here is derived from an EMBL/GenBank/DDBJ whole genome shotgun (WGS) entry which is preliminary data.</text>
</comment>
<evidence type="ECO:0000256" key="1">
    <source>
        <dbReference type="PROSITE-ProRule" id="PRU01360"/>
    </source>
</evidence>
<feature type="chain" id="PRO_5045401761" evidence="2">
    <location>
        <begin position="27"/>
        <end position="1041"/>
    </location>
</feature>
<keyword evidence="1" id="KW-0813">Transport</keyword>
<keyword evidence="1" id="KW-0998">Cell outer membrane</keyword>
<dbReference type="Gene3D" id="2.170.130.10">
    <property type="entry name" value="TonB-dependent receptor, plug domain"/>
    <property type="match status" value="1"/>
</dbReference>
<gene>
    <name evidence="4" type="ORF">C4F40_14830</name>
</gene>
<dbReference type="SUPFAM" id="SSF56935">
    <property type="entry name" value="Porins"/>
    <property type="match status" value="1"/>
</dbReference>
<dbReference type="Proteomes" id="UP000618319">
    <property type="component" value="Unassembled WGS sequence"/>
</dbReference>
<evidence type="ECO:0000313" key="4">
    <source>
        <dbReference type="EMBL" id="MBE8722002.1"/>
    </source>
</evidence>
<dbReference type="InterPro" id="IPR023997">
    <property type="entry name" value="TonB-dep_OMP_SusC/RagA_CS"/>
</dbReference>
<dbReference type="NCBIfam" id="TIGR04056">
    <property type="entry name" value="OMP_RagA_SusC"/>
    <property type="match status" value="1"/>
</dbReference>
<sequence length="1041" mass="116061">MINYKIVFKTSVLPLVVCLMTTVSFAQSDAVTIKGRVINEYQQPLNNVVINTELGKNGTSTDRDGNFELSISDGSTRIRFESLQYRTKDTTVTGISNIFTLVMVRDIHGVDKRIDLGYSHTSLGELTGSVSTVSGTVLERHPVANLDQTLSGRLAGLTSPEISSELSRANTNLFVRGISAGRQSEPLIVIDGLPVSYNSSQSLTHITPSEIETISVLKDASTQAIYGIQGANGVIVVKTKRGKKGAITVNGRVDQSFQQVITKPIFYSSAKYAELRNLAGFNDGMGEFSQFSAEQLEHFRTGDLPDLYPNNNWYDRYVEDYATMQRAGVNVTGGNDRVSYYSNVNFMHQGGQFKTDQDEYSTNTKNIWVNYRSNVDLRFNDYLQGYVRLSGNIKRERTPGNVSSATVYSSIFQLPSTMYGPLTPEVIDPTNGEVSHVGNEVITTERVGAPTYGLLNRSGYTNHTTTNIVSQFGLDLDMGFLAEGLNLSGLFAYQTHSMGSLRTLQDFERYQRKDDWNVLDFTKKGGEQNTPLRYEKGQTYYYNLTYKGQLDYQRRFGAHSINGTAYMLFQDLSKSNTTSPELLPYKRLSTGAEVNYNYNNRYFFKAVTGYAGSEQYARAYRFIFTPALGASWLASNERFLEEQRAWLSLLKLRGSWGKTANDQSDLLRFAYLDNITVGGGGTLGYLQYVTNELQIGNPMIQAEVSTKTNIGIDLGLFNAITLTADFFKERMENMVVGAIAAIPSYQGVPLSNYPKVNGGIFENKGYELGLRYENVLNARSSFYIQGLYSYNKNTIVHSNEAFRTDDFAYRKRVEGFSHGQSFGYLVDNSNGNGFFNSQSEIEASNLDYGFGTPRVGDLKYRDLNGDGTIDERDQAPLGYGAIPRINYSFAGGLSHGAFDVHFIFQGLGKYASSYTGAGIWETEFDGIFGSLHENSWTAERYESGEKITWPALSLAKSVNHENSDFVLFNRSYLRLKNVEIGYTLGKEKLRMGSVNEIRFTLSGQNLITWDKMKSKDFGPEGGGFLAIPAYRVYSVGVNIVM</sequence>
<comment type="similarity">
    <text evidence="1">Belongs to the TonB-dependent receptor family.</text>
</comment>
<dbReference type="RefSeq" id="WP_196939914.1">
    <property type="nucleotide sequence ID" value="NZ_MU158690.1"/>
</dbReference>
<dbReference type="NCBIfam" id="TIGR04057">
    <property type="entry name" value="SusC_RagA_signa"/>
    <property type="match status" value="1"/>
</dbReference>
<comment type="subcellular location">
    <subcellularLocation>
        <location evidence="1">Cell outer membrane</location>
        <topology evidence="1">Multi-pass membrane protein</topology>
    </subcellularLocation>
</comment>
<dbReference type="SUPFAM" id="SSF49464">
    <property type="entry name" value="Carboxypeptidase regulatory domain-like"/>
    <property type="match status" value="1"/>
</dbReference>
<keyword evidence="5" id="KW-1185">Reference proteome</keyword>
<dbReference type="InterPro" id="IPR012910">
    <property type="entry name" value="Plug_dom"/>
</dbReference>
<dbReference type="InterPro" id="IPR037066">
    <property type="entry name" value="Plug_dom_sf"/>
</dbReference>
<name>A0ABR9TBH2_9SPHI</name>
<keyword evidence="1" id="KW-1134">Transmembrane beta strand</keyword>
<accession>A0ABR9TBH2</accession>